<sequence>MMAKGRQRRNKRKTTSPLPNPRHATVHGSRSTQFLRRIHPFFLSLRNRSSKFNKNNHTDIVVFKNVDPNVPISASRLPQVPHDVAMLAIPHLVFNSCGKMAMEGNGETLPQSTL</sequence>
<dbReference type="EMBL" id="JBBPBN010000022">
    <property type="protein sequence ID" value="KAK9011795.1"/>
    <property type="molecule type" value="Genomic_DNA"/>
</dbReference>
<comment type="caution">
    <text evidence="2">The sequence shown here is derived from an EMBL/GenBank/DDBJ whole genome shotgun (WGS) entry which is preliminary data.</text>
</comment>
<proteinExistence type="predicted"/>
<feature type="region of interest" description="Disordered" evidence="1">
    <location>
        <begin position="1"/>
        <end position="32"/>
    </location>
</feature>
<evidence type="ECO:0000313" key="2">
    <source>
        <dbReference type="EMBL" id="KAK9011795.1"/>
    </source>
</evidence>
<feature type="compositionally biased region" description="Basic residues" evidence="1">
    <location>
        <begin position="1"/>
        <end position="14"/>
    </location>
</feature>
<dbReference type="Proteomes" id="UP001396334">
    <property type="component" value="Unassembled WGS sequence"/>
</dbReference>
<organism evidence="2 3">
    <name type="scientific">Hibiscus sabdariffa</name>
    <name type="common">roselle</name>
    <dbReference type="NCBI Taxonomy" id="183260"/>
    <lineage>
        <taxon>Eukaryota</taxon>
        <taxon>Viridiplantae</taxon>
        <taxon>Streptophyta</taxon>
        <taxon>Embryophyta</taxon>
        <taxon>Tracheophyta</taxon>
        <taxon>Spermatophyta</taxon>
        <taxon>Magnoliopsida</taxon>
        <taxon>eudicotyledons</taxon>
        <taxon>Gunneridae</taxon>
        <taxon>Pentapetalae</taxon>
        <taxon>rosids</taxon>
        <taxon>malvids</taxon>
        <taxon>Malvales</taxon>
        <taxon>Malvaceae</taxon>
        <taxon>Malvoideae</taxon>
        <taxon>Hibiscus</taxon>
    </lineage>
</organism>
<evidence type="ECO:0000256" key="1">
    <source>
        <dbReference type="SAM" id="MobiDB-lite"/>
    </source>
</evidence>
<name>A0ABR2RG14_9ROSI</name>
<gene>
    <name evidence="2" type="ORF">V6N11_039877</name>
</gene>
<protein>
    <submittedName>
        <fullName evidence="2">Uncharacterized protein</fullName>
    </submittedName>
</protein>
<accession>A0ABR2RG14</accession>
<keyword evidence="3" id="KW-1185">Reference proteome</keyword>
<reference evidence="2 3" key="1">
    <citation type="journal article" date="2024" name="G3 (Bethesda)">
        <title>Genome assembly of Hibiscus sabdariffa L. provides insights into metabolisms of medicinal natural products.</title>
        <authorList>
            <person name="Kim T."/>
        </authorList>
    </citation>
    <scope>NUCLEOTIDE SEQUENCE [LARGE SCALE GENOMIC DNA]</scope>
    <source>
        <strain evidence="2">TK-2024</strain>
        <tissue evidence="2">Old leaves</tissue>
    </source>
</reference>
<evidence type="ECO:0000313" key="3">
    <source>
        <dbReference type="Proteomes" id="UP001396334"/>
    </source>
</evidence>